<comment type="caution">
    <text evidence="2">The sequence shown here is derived from an EMBL/GenBank/DDBJ whole genome shotgun (WGS) entry which is preliminary data.</text>
</comment>
<dbReference type="OrthoDB" id="5429923at2759"/>
<gene>
    <name evidence="2" type="ORF">FOXB_03417</name>
</gene>
<dbReference type="AlphaFoldDB" id="F9FAJ1"/>
<feature type="compositionally biased region" description="Polar residues" evidence="1">
    <location>
        <begin position="132"/>
        <end position="150"/>
    </location>
</feature>
<evidence type="ECO:0000256" key="1">
    <source>
        <dbReference type="SAM" id="MobiDB-lite"/>
    </source>
</evidence>
<sequence>MTMVMSRLVIGPWRWSWLMPREVYVFVYQGSRNGPAPVEAWAFVTKSASSAIIEFTRPQDANKIIDEGLIWQGGVFQYELKGEMAKVKATYAARPRYQLVLQSNMAASQATPTVRIQEQPTRRAVREGAPSFTPSRVQQNRQGRSRSPTKGGQKRVNHRSNAAPVSQRPQRIITPSRRALEALDANWARLHATYHADNMDVDNRE</sequence>
<feature type="region of interest" description="Disordered" evidence="1">
    <location>
        <begin position="109"/>
        <end position="176"/>
    </location>
</feature>
<reference evidence="2" key="1">
    <citation type="journal article" date="2012" name="Mol. Plant Microbe Interact.">
        <title>A highly conserved effector in Fusarium oxysporum is required for full virulence on Arabidopsis.</title>
        <authorList>
            <person name="Thatcher L.F."/>
            <person name="Gardiner D.M."/>
            <person name="Kazan K."/>
            <person name="Manners J."/>
        </authorList>
    </citation>
    <scope>NUCLEOTIDE SEQUENCE [LARGE SCALE GENOMIC DNA]</scope>
    <source>
        <strain evidence="2">Fo5176</strain>
    </source>
</reference>
<protein>
    <submittedName>
        <fullName evidence="2">Uncharacterized protein</fullName>
    </submittedName>
</protein>
<organism evidence="2">
    <name type="scientific">Fusarium oxysporum (strain Fo5176)</name>
    <name type="common">Fusarium vascular wilt</name>
    <dbReference type="NCBI Taxonomy" id="660025"/>
    <lineage>
        <taxon>Eukaryota</taxon>
        <taxon>Fungi</taxon>
        <taxon>Dikarya</taxon>
        <taxon>Ascomycota</taxon>
        <taxon>Pezizomycotina</taxon>
        <taxon>Sordariomycetes</taxon>
        <taxon>Hypocreomycetidae</taxon>
        <taxon>Hypocreales</taxon>
        <taxon>Nectriaceae</taxon>
        <taxon>Fusarium</taxon>
        <taxon>Fusarium oxysporum species complex</taxon>
    </lineage>
</organism>
<proteinExistence type="predicted"/>
<feature type="compositionally biased region" description="Polar residues" evidence="1">
    <location>
        <begin position="159"/>
        <end position="169"/>
    </location>
</feature>
<feature type="compositionally biased region" description="Polar residues" evidence="1">
    <location>
        <begin position="109"/>
        <end position="119"/>
    </location>
</feature>
<evidence type="ECO:0000313" key="2">
    <source>
        <dbReference type="EMBL" id="EGU86067.1"/>
    </source>
</evidence>
<accession>F9FAJ1</accession>
<name>F9FAJ1_FUSOF</name>
<dbReference type="EMBL" id="AFQF01001193">
    <property type="protein sequence ID" value="EGU86067.1"/>
    <property type="molecule type" value="Genomic_DNA"/>
</dbReference>